<dbReference type="RefSeq" id="WP_004869011.1">
    <property type="nucleotide sequence ID" value="NZ_CP005986.1"/>
</dbReference>
<accession>A0A059ZU03</accession>
<dbReference type="Proteomes" id="UP000005522">
    <property type="component" value="Chromosome"/>
</dbReference>
<organism evidence="3 4">
    <name type="scientific">Acidithiobacillus caldus (strain ATCC 51756 / DSM 8584 / KU)</name>
    <dbReference type="NCBI Taxonomy" id="637389"/>
    <lineage>
        <taxon>Bacteria</taxon>
        <taxon>Pseudomonadati</taxon>
        <taxon>Pseudomonadota</taxon>
        <taxon>Acidithiobacillia</taxon>
        <taxon>Acidithiobacillales</taxon>
        <taxon>Acidithiobacillaceae</taxon>
        <taxon>Acidithiobacillus</taxon>
    </lineage>
</organism>
<dbReference type="KEGG" id="acz:Acaty_c2430"/>
<gene>
    <name evidence="3" type="ORF">Acaty_c2430</name>
</gene>
<feature type="binding site" evidence="2">
    <location>
        <begin position="85"/>
        <end position="88"/>
    </location>
    <ligand>
        <name>substrate</name>
    </ligand>
</feature>
<dbReference type="InterPro" id="IPR050275">
    <property type="entry name" value="PGM_Phosphatase"/>
</dbReference>
<feature type="active site" description="Tele-phosphohistidine intermediate" evidence="1">
    <location>
        <position position="13"/>
    </location>
</feature>
<dbReference type="GO" id="GO:0016791">
    <property type="term" value="F:phosphatase activity"/>
    <property type="evidence" value="ECO:0007669"/>
    <property type="project" value="TreeGrafter"/>
</dbReference>
<sequence>MTAGLRSITLVRHGTTEWAASGRHTSVTDIGLTPDGRAEAMALWPFFRDRGRNFDGIYTSPLKRARHTAILAGFTDADPHDGLREWHYGRYEGKTSAEIHREWPQWTIFRCGAPEGESREAVQRRCRSLIEDWQKRGHEHVLCFAHGHILRALACCWLERELEFGDQLHLDAGSISCLGFEHQSPAVLFWNLHPHFCGGGRGAEPILRGTTHP</sequence>
<dbReference type="Gene3D" id="3.40.50.1240">
    <property type="entry name" value="Phosphoglycerate mutase-like"/>
    <property type="match status" value="1"/>
</dbReference>
<evidence type="ECO:0000313" key="4">
    <source>
        <dbReference type="Proteomes" id="UP000005522"/>
    </source>
</evidence>
<feature type="active site" description="Proton donor/acceptor" evidence="1">
    <location>
        <position position="85"/>
    </location>
</feature>
<evidence type="ECO:0000313" key="3">
    <source>
        <dbReference type="EMBL" id="AIA56274.1"/>
    </source>
</evidence>
<feature type="binding site" evidence="2">
    <location>
        <position position="64"/>
    </location>
    <ligand>
        <name>substrate</name>
    </ligand>
</feature>
<protein>
    <submittedName>
        <fullName evidence="3">Putative phosphoglycerate mutase family protein</fullName>
    </submittedName>
</protein>
<name>A0A059ZU03_ACICK</name>
<dbReference type="InterPro" id="IPR013078">
    <property type="entry name" value="His_Pase_superF_clade-1"/>
</dbReference>
<dbReference type="HOGENOM" id="CLU_033323_13_1_6"/>
<evidence type="ECO:0000256" key="1">
    <source>
        <dbReference type="PIRSR" id="PIRSR613078-1"/>
    </source>
</evidence>
<proteinExistence type="predicted"/>
<dbReference type="SMART" id="SM00855">
    <property type="entry name" value="PGAM"/>
    <property type="match status" value="1"/>
</dbReference>
<dbReference type="SUPFAM" id="SSF53254">
    <property type="entry name" value="Phosphoglycerate mutase-like"/>
    <property type="match status" value="1"/>
</dbReference>
<evidence type="ECO:0000256" key="2">
    <source>
        <dbReference type="PIRSR" id="PIRSR613078-2"/>
    </source>
</evidence>
<dbReference type="eggNOG" id="COG0406">
    <property type="taxonomic scope" value="Bacteria"/>
</dbReference>
<dbReference type="InterPro" id="IPR029033">
    <property type="entry name" value="His_PPase_superfam"/>
</dbReference>
<dbReference type="GeneID" id="92932496"/>
<reference evidence="3 4" key="1">
    <citation type="journal article" date="2009" name="J. Bacteriol.">
        <title>Draft genome sequence of the extremely acidophilic bacterium Acidithiobacillus caldus ATCC 51756 reveals metabolic versatility in the genus Acidithiobacillus.</title>
        <authorList>
            <person name="Valdes J."/>
            <person name="Quatrini R."/>
            <person name="Hallberg K."/>
            <person name="Dopson M."/>
            <person name="Valenzuela P.D."/>
            <person name="Holmes D.S."/>
        </authorList>
    </citation>
    <scope>NUCLEOTIDE SEQUENCE [LARGE SCALE GENOMIC DNA]</scope>
    <source>
        <strain evidence="4">ATCC 51756 / DSM 8584 / KU</strain>
    </source>
</reference>
<dbReference type="PANTHER" id="PTHR48100">
    <property type="entry name" value="BROAD-SPECIFICITY PHOSPHATASE YOR283W-RELATED"/>
    <property type="match status" value="1"/>
</dbReference>
<dbReference type="AlphaFoldDB" id="A0A059ZU03"/>
<dbReference type="EMBL" id="CP005986">
    <property type="protein sequence ID" value="AIA56274.1"/>
    <property type="molecule type" value="Genomic_DNA"/>
</dbReference>
<dbReference type="PIRSF" id="PIRSF000709">
    <property type="entry name" value="6PFK_2-Ptase"/>
    <property type="match status" value="1"/>
</dbReference>
<dbReference type="CDD" id="cd07067">
    <property type="entry name" value="HP_PGM_like"/>
    <property type="match status" value="1"/>
</dbReference>
<dbReference type="PANTHER" id="PTHR48100:SF15">
    <property type="entry name" value="SEDOHEPTULOSE 1,7-BISPHOSPHATASE"/>
    <property type="match status" value="1"/>
</dbReference>
<dbReference type="Pfam" id="PF00300">
    <property type="entry name" value="His_Phos_1"/>
    <property type="match status" value="1"/>
</dbReference>